<evidence type="ECO:0000256" key="1">
    <source>
        <dbReference type="ARBA" id="ARBA00022801"/>
    </source>
</evidence>
<reference evidence="4" key="1">
    <citation type="submission" date="2016-10" db="EMBL/GenBank/DDBJ databases">
        <authorList>
            <person name="Varghese N."/>
            <person name="Submissions S."/>
        </authorList>
    </citation>
    <scope>NUCLEOTIDE SEQUENCE [LARGE SCALE GENOMIC DNA]</scope>
    <source>
        <strain evidence="4">IBRC-M 10403</strain>
    </source>
</reference>
<feature type="domain" description="Isochorismatase-like" evidence="2">
    <location>
        <begin position="4"/>
        <end position="147"/>
    </location>
</feature>
<dbReference type="InterPro" id="IPR000868">
    <property type="entry name" value="Isochorismatase-like_dom"/>
</dbReference>
<dbReference type="SUPFAM" id="SSF52499">
    <property type="entry name" value="Isochorismatase-like hydrolases"/>
    <property type="match status" value="1"/>
</dbReference>
<keyword evidence="1" id="KW-0378">Hydrolase</keyword>
<accession>A0A1G6KGN2</accession>
<dbReference type="PANTHER" id="PTHR43540:SF1">
    <property type="entry name" value="ISOCHORISMATASE HYDROLASE"/>
    <property type="match status" value="1"/>
</dbReference>
<name>A0A1G6KGN2_9PSEU</name>
<evidence type="ECO:0000313" key="3">
    <source>
        <dbReference type="EMBL" id="SDC30262.1"/>
    </source>
</evidence>
<proteinExistence type="predicted"/>
<evidence type="ECO:0000313" key="4">
    <source>
        <dbReference type="Proteomes" id="UP000199501"/>
    </source>
</evidence>
<dbReference type="InterPro" id="IPR036380">
    <property type="entry name" value="Isochorismatase-like_sf"/>
</dbReference>
<dbReference type="Gene3D" id="3.40.50.850">
    <property type="entry name" value="Isochorismatase-like"/>
    <property type="match status" value="1"/>
</dbReference>
<dbReference type="AlphaFoldDB" id="A0A1G6KGN2"/>
<dbReference type="OrthoDB" id="3429567at2"/>
<dbReference type="STRING" id="1271860.SAMN05216174_101908"/>
<dbReference type="PANTHER" id="PTHR43540">
    <property type="entry name" value="PEROXYUREIDOACRYLATE/UREIDOACRYLATE AMIDOHYDROLASE-RELATED"/>
    <property type="match status" value="1"/>
</dbReference>
<dbReference type="RefSeq" id="WP_091448333.1">
    <property type="nucleotide sequence ID" value="NZ_FMZZ01000001.1"/>
</dbReference>
<protein>
    <submittedName>
        <fullName evidence="3">Nicotinamidase-related amidase</fullName>
    </submittedName>
</protein>
<keyword evidence="4" id="KW-1185">Reference proteome</keyword>
<sequence length="175" mass="17851">MAEVLLLVDVQRNMLLPPEPVPDADSVGAAVTGLLARARTAGVPVVHVRNNGGVGEPDETGTPGWALVHDVLAGEHVVDKFETDAFLGTSLADLVAEGAAIAVAGMQSEHCVRATTLGALGRGYSVTLAAGAHATYDGATTAAAISREVERELASAGAHVVRHSEVTFGRASARP</sequence>
<dbReference type="InterPro" id="IPR050272">
    <property type="entry name" value="Isochorismatase-like_hydrls"/>
</dbReference>
<organism evidence="3 4">
    <name type="scientific">Actinokineospora iranica</name>
    <dbReference type="NCBI Taxonomy" id="1271860"/>
    <lineage>
        <taxon>Bacteria</taxon>
        <taxon>Bacillati</taxon>
        <taxon>Actinomycetota</taxon>
        <taxon>Actinomycetes</taxon>
        <taxon>Pseudonocardiales</taxon>
        <taxon>Pseudonocardiaceae</taxon>
        <taxon>Actinokineospora</taxon>
    </lineage>
</organism>
<dbReference type="Proteomes" id="UP000199501">
    <property type="component" value="Unassembled WGS sequence"/>
</dbReference>
<dbReference type="GO" id="GO:0016787">
    <property type="term" value="F:hydrolase activity"/>
    <property type="evidence" value="ECO:0007669"/>
    <property type="project" value="UniProtKB-KW"/>
</dbReference>
<dbReference type="EMBL" id="FMZZ01000001">
    <property type="protein sequence ID" value="SDC30262.1"/>
    <property type="molecule type" value="Genomic_DNA"/>
</dbReference>
<gene>
    <name evidence="3" type="ORF">SAMN05216174_101908</name>
</gene>
<dbReference type="Pfam" id="PF00857">
    <property type="entry name" value="Isochorismatase"/>
    <property type="match status" value="1"/>
</dbReference>
<evidence type="ECO:0000259" key="2">
    <source>
        <dbReference type="Pfam" id="PF00857"/>
    </source>
</evidence>